<dbReference type="InterPro" id="IPR000719">
    <property type="entry name" value="Prot_kinase_dom"/>
</dbReference>
<dbReference type="GO" id="GO:0004708">
    <property type="term" value="F:MAP kinase kinase activity"/>
    <property type="evidence" value="ECO:0007669"/>
    <property type="project" value="UniProtKB-EC"/>
</dbReference>
<feature type="compositionally biased region" description="Polar residues" evidence="10">
    <location>
        <begin position="387"/>
        <end position="396"/>
    </location>
</feature>
<dbReference type="SMART" id="SM00220">
    <property type="entry name" value="S_TKc"/>
    <property type="match status" value="1"/>
</dbReference>
<keyword evidence="1" id="KW-0808">Transferase</keyword>
<dbReference type="OrthoDB" id="10252171at2759"/>
<feature type="domain" description="Protein kinase" evidence="11">
    <location>
        <begin position="49"/>
        <end position="325"/>
    </location>
</feature>
<dbReference type="SMART" id="SM00028">
    <property type="entry name" value="TPR"/>
    <property type="match status" value="3"/>
</dbReference>
<accession>A0A9N9ZFP0</accession>
<sequence length="773" mass="86362">MAGQDYLDDLPEVVLDSRLEAIFGLDGQRAYTVHPEYTDLRAPSNHERWFLKRRLGSGGGGRVDLEIKESESPNGPPQLRAVKKVEISPNERVYKLHQRELVAIFKFSQPKYANLFVKSYGWFTSERYIHISMEYLELGDLQHYLSDGGKCPKHRLPEPEVHDISVQVLSALNAMHSVGFSHRDLKPANILIKSQPPQEWRVKLADFGISKRGGEVTESTDIRGTKNFMAPELLVEGSDKPEVLYSFAIDMWCFGQTIHRAMTGHNPFDSVLAIAKYWEGNAEFPTTALQSVSASEPMINFLRSLMMADPTKRFTAKSGLSDTWVLMDFSQSNLVGDSNPSSKESMPQATPAVGTGLDQDTANEATASWTDVLPARTSTSETETSTQSHVTDGENSASWTEALGYSASSYSGITAQTKKPITKDKVSDETPYGISYQALGQEIWGNSIKYPASERVACRQQYRDVNAKLESLGAEHPATISSLHALRLLLSNMGLNKPASSVLRETLKLEKKVLGGEAAQTLQTKRTLATTLEILEEYDECEDLYRELVAIDKQNGRINEPAAIQTLQSLGLLLYERSKFEESSTVYEQCAVILREKNGQEDKLLETLENLIRSFNMAGVLTKANTISREYISRHKNHVKRADEKILAITYLLASNLEKLDRYYEAEIAFGDARTILRMLPNGRNHSLSPPILWSLGKVLYSQKKYLASELAMKEAIQLLPKPTGPDSLQSLQARSFLALVLHNQAKDDEAVLIKEEVVWETARIFGSSARQT</sequence>
<evidence type="ECO:0000256" key="9">
    <source>
        <dbReference type="ARBA" id="ARBA00051693"/>
    </source>
</evidence>
<dbReference type="EMBL" id="CABFOC020000051">
    <property type="protein sequence ID" value="CAH0054739.1"/>
    <property type="molecule type" value="Genomic_DNA"/>
</dbReference>
<dbReference type="SUPFAM" id="SSF48452">
    <property type="entry name" value="TPR-like"/>
    <property type="match status" value="2"/>
</dbReference>
<comment type="caution">
    <text evidence="12">The sequence shown here is derived from an EMBL/GenBank/DDBJ whole genome shotgun (WGS) entry which is preliminary data.</text>
</comment>
<feature type="compositionally biased region" description="Polar residues" evidence="10">
    <location>
        <begin position="335"/>
        <end position="348"/>
    </location>
</feature>
<dbReference type="InterPro" id="IPR008271">
    <property type="entry name" value="Ser/Thr_kinase_AS"/>
</dbReference>
<evidence type="ECO:0000256" key="5">
    <source>
        <dbReference type="ARBA" id="ARBA00038035"/>
    </source>
</evidence>
<keyword evidence="4" id="KW-0067">ATP-binding</keyword>
<dbReference type="PROSITE" id="PS50011">
    <property type="entry name" value="PROTEIN_KINASE_DOM"/>
    <property type="match status" value="1"/>
</dbReference>
<feature type="region of interest" description="Disordered" evidence="10">
    <location>
        <begin position="335"/>
        <end position="396"/>
    </location>
</feature>
<feature type="compositionally biased region" description="Low complexity" evidence="10">
    <location>
        <begin position="377"/>
        <end position="386"/>
    </location>
</feature>
<proteinExistence type="inferred from homology"/>
<evidence type="ECO:0000259" key="11">
    <source>
        <dbReference type="PROSITE" id="PS50011"/>
    </source>
</evidence>
<feature type="compositionally biased region" description="Polar residues" evidence="10">
    <location>
        <begin position="358"/>
        <end position="369"/>
    </location>
</feature>
<dbReference type="InterPro" id="IPR019734">
    <property type="entry name" value="TPR_rpt"/>
</dbReference>
<dbReference type="InterPro" id="IPR011990">
    <property type="entry name" value="TPR-like_helical_dom_sf"/>
</dbReference>
<comment type="catalytic activity">
    <reaction evidence="9">
        <text>L-tyrosyl-[protein] + ATP = O-phospho-L-tyrosyl-[protein] + ADP + H(+)</text>
        <dbReference type="Rhea" id="RHEA:10596"/>
        <dbReference type="Rhea" id="RHEA-COMP:10136"/>
        <dbReference type="Rhea" id="RHEA-COMP:20101"/>
        <dbReference type="ChEBI" id="CHEBI:15378"/>
        <dbReference type="ChEBI" id="CHEBI:30616"/>
        <dbReference type="ChEBI" id="CHEBI:46858"/>
        <dbReference type="ChEBI" id="CHEBI:61978"/>
        <dbReference type="ChEBI" id="CHEBI:456216"/>
        <dbReference type="EC" id="2.7.12.2"/>
    </reaction>
</comment>
<dbReference type="GO" id="GO:0005524">
    <property type="term" value="F:ATP binding"/>
    <property type="evidence" value="ECO:0007669"/>
    <property type="project" value="UniProtKB-KW"/>
</dbReference>
<evidence type="ECO:0000256" key="10">
    <source>
        <dbReference type="SAM" id="MobiDB-lite"/>
    </source>
</evidence>
<keyword evidence="3" id="KW-0418">Kinase</keyword>
<organism evidence="12 13">
    <name type="scientific">Clonostachys solani</name>
    <dbReference type="NCBI Taxonomy" id="160281"/>
    <lineage>
        <taxon>Eukaryota</taxon>
        <taxon>Fungi</taxon>
        <taxon>Dikarya</taxon>
        <taxon>Ascomycota</taxon>
        <taxon>Pezizomycotina</taxon>
        <taxon>Sordariomycetes</taxon>
        <taxon>Hypocreomycetidae</taxon>
        <taxon>Hypocreales</taxon>
        <taxon>Bionectriaceae</taxon>
        <taxon>Clonostachys</taxon>
    </lineage>
</organism>
<comment type="catalytic activity">
    <reaction evidence="8">
        <text>L-threonyl-[protein] + ATP = O-phospho-L-threonyl-[protein] + ADP + H(+)</text>
        <dbReference type="Rhea" id="RHEA:46608"/>
        <dbReference type="Rhea" id="RHEA-COMP:11060"/>
        <dbReference type="Rhea" id="RHEA-COMP:11605"/>
        <dbReference type="ChEBI" id="CHEBI:15378"/>
        <dbReference type="ChEBI" id="CHEBI:30013"/>
        <dbReference type="ChEBI" id="CHEBI:30616"/>
        <dbReference type="ChEBI" id="CHEBI:61977"/>
        <dbReference type="ChEBI" id="CHEBI:456216"/>
        <dbReference type="EC" id="2.7.12.2"/>
    </reaction>
</comment>
<dbReference type="AlphaFoldDB" id="A0A9N9ZFP0"/>
<dbReference type="PROSITE" id="PS00108">
    <property type="entry name" value="PROTEIN_KINASE_ST"/>
    <property type="match status" value="1"/>
</dbReference>
<dbReference type="Pfam" id="PF00069">
    <property type="entry name" value="Pkinase"/>
    <property type="match status" value="1"/>
</dbReference>
<dbReference type="Proteomes" id="UP000775872">
    <property type="component" value="Unassembled WGS sequence"/>
</dbReference>
<evidence type="ECO:0000256" key="1">
    <source>
        <dbReference type="ARBA" id="ARBA00022679"/>
    </source>
</evidence>
<name>A0A9N9ZFP0_9HYPO</name>
<keyword evidence="13" id="KW-1185">Reference proteome</keyword>
<evidence type="ECO:0000256" key="7">
    <source>
        <dbReference type="ARBA" id="ARBA00049014"/>
    </source>
</evidence>
<dbReference type="Gene3D" id="1.25.40.10">
    <property type="entry name" value="Tetratricopeptide repeat domain"/>
    <property type="match status" value="2"/>
</dbReference>
<dbReference type="PANTHER" id="PTHR48013:SF9">
    <property type="entry name" value="DUAL SPECIFICITY MITOGEN-ACTIVATED PROTEIN KINASE KINASE 5"/>
    <property type="match status" value="1"/>
</dbReference>
<evidence type="ECO:0000256" key="6">
    <source>
        <dbReference type="ARBA" id="ARBA00038999"/>
    </source>
</evidence>
<evidence type="ECO:0000313" key="12">
    <source>
        <dbReference type="EMBL" id="CAH0054739.1"/>
    </source>
</evidence>
<evidence type="ECO:0000256" key="3">
    <source>
        <dbReference type="ARBA" id="ARBA00022777"/>
    </source>
</evidence>
<dbReference type="PANTHER" id="PTHR48013">
    <property type="entry name" value="DUAL SPECIFICITY MITOGEN-ACTIVATED PROTEIN KINASE KINASE 5-RELATED"/>
    <property type="match status" value="1"/>
</dbReference>
<gene>
    <name evidence="12" type="ORF">CSOL1703_00016813</name>
</gene>
<dbReference type="SUPFAM" id="SSF56112">
    <property type="entry name" value="Protein kinase-like (PK-like)"/>
    <property type="match status" value="1"/>
</dbReference>
<reference evidence="12" key="1">
    <citation type="submission" date="2021-10" db="EMBL/GenBank/DDBJ databases">
        <authorList>
            <person name="Piombo E."/>
        </authorList>
    </citation>
    <scope>NUCLEOTIDE SEQUENCE</scope>
</reference>
<comment type="catalytic activity">
    <reaction evidence="7">
        <text>L-seryl-[protein] + ATP = O-phospho-L-seryl-[protein] + ADP + H(+)</text>
        <dbReference type="Rhea" id="RHEA:17989"/>
        <dbReference type="Rhea" id="RHEA-COMP:9863"/>
        <dbReference type="Rhea" id="RHEA-COMP:11604"/>
        <dbReference type="ChEBI" id="CHEBI:15378"/>
        <dbReference type="ChEBI" id="CHEBI:29999"/>
        <dbReference type="ChEBI" id="CHEBI:30616"/>
        <dbReference type="ChEBI" id="CHEBI:83421"/>
        <dbReference type="ChEBI" id="CHEBI:456216"/>
        <dbReference type="EC" id="2.7.12.2"/>
    </reaction>
</comment>
<keyword evidence="2" id="KW-0547">Nucleotide-binding</keyword>
<comment type="similarity">
    <text evidence="5">Belongs to the protein kinase superfamily. STE Ser/Thr protein kinase family. MAP kinase kinase subfamily.</text>
</comment>
<evidence type="ECO:0000256" key="4">
    <source>
        <dbReference type="ARBA" id="ARBA00022840"/>
    </source>
</evidence>
<dbReference type="Gene3D" id="1.10.510.10">
    <property type="entry name" value="Transferase(Phosphotransferase) domain 1"/>
    <property type="match status" value="1"/>
</dbReference>
<dbReference type="EC" id="2.7.12.2" evidence="6"/>
<dbReference type="InterPro" id="IPR011009">
    <property type="entry name" value="Kinase-like_dom_sf"/>
</dbReference>
<protein>
    <recommendedName>
        <fullName evidence="6">mitogen-activated protein kinase kinase</fullName>
        <ecNumber evidence="6">2.7.12.2</ecNumber>
    </recommendedName>
</protein>
<evidence type="ECO:0000256" key="2">
    <source>
        <dbReference type="ARBA" id="ARBA00022741"/>
    </source>
</evidence>
<evidence type="ECO:0000256" key="8">
    <source>
        <dbReference type="ARBA" id="ARBA00049299"/>
    </source>
</evidence>
<evidence type="ECO:0000313" key="13">
    <source>
        <dbReference type="Proteomes" id="UP000775872"/>
    </source>
</evidence>